<evidence type="ECO:0000256" key="3">
    <source>
        <dbReference type="ARBA" id="ARBA00022490"/>
    </source>
</evidence>
<dbReference type="SUPFAM" id="SSF49265">
    <property type="entry name" value="Fibronectin type III"/>
    <property type="match status" value="1"/>
</dbReference>
<evidence type="ECO:0000259" key="15">
    <source>
        <dbReference type="PROSITE" id="PS50011"/>
    </source>
</evidence>
<evidence type="ECO:0000256" key="12">
    <source>
        <dbReference type="SAM" id="MobiDB-lite"/>
    </source>
</evidence>
<dbReference type="FunFam" id="2.60.40.10:FF:000919">
    <property type="entry name" value="Uncharacterized protein, isoform C"/>
    <property type="match status" value="1"/>
</dbReference>
<feature type="compositionally biased region" description="Low complexity" evidence="12">
    <location>
        <begin position="1118"/>
        <end position="1131"/>
    </location>
</feature>
<dbReference type="InterPro" id="IPR000219">
    <property type="entry name" value="DH_dom"/>
</dbReference>
<dbReference type="GO" id="GO:0005085">
    <property type="term" value="F:guanyl-nucleotide exchange factor activity"/>
    <property type="evidence" value="ECO:0007669"/>
    <property type="project" value="InterPro"/>
</dbReference>
<dbReference type="PROSITE" id="PS50011">
    <property type="entry name" value="PROTEIN_KINASE_DOM"/>
    <property type="match status" value="2"/>
</dbReference>
<evidence type="ECO:0000256" key="2">
    <source>
        <dbReference type="ARBA" id="ARBA00022443"/>
    </source>
</evidence>
<evidence type="ECO:0000256" key="1">
    <source>
        <dbReference type="ARBA" id="ARBA00006692"/>
    </source>
</evidence>
<keyword evidence="19" id="KW-1185">Reference proteome</keyword>
<feature type="compositionally biased region" description="Low complexity" evidence="12">
    <location>
        <begin position="572"/>
        <end position="589"/>
    </location>
</feature>
<feature type="region of interest" description="Disordered" evidence="12">
    <location>
        <begin position="624"/>
        <end position="658"/>
    </location>
</feature>
<dbReference type="InterPro" id="IPR003961">
    <property type="entry name" value="FN3_dom"/>
</dbReference>
<dbReference type="PROSITE" id="PS50853">
    <property type="entry name" value="FN3"/>
    <property type="match status" value="2"/>
</dbReference>
<feature type="domain" description="Ig-like" evidence="16">
    <location>
        <begin position="3785"/>
        <end position="3882"/>
    </location>
</feature>
<feature type="compositionally biased region" description="Basic and acidic residues" evidence="12">
    <location>
        <begin position="1001"/>
        <end position="1022"/>
    </location>
</feature>
<feature type="compositionally biased region" description="Polar residues" evidence="12">
    <location>
        <begin position="1626"/>
        <end position="1635"/>
    </location>
</feature>
<dbReference type="SMART" id="SM00408">
    <property type="entry name" value="IGc2"/>
    <property type="match status" value="16"/>
</dbReference>
<feature type="domain" description="Ig-like" evidence="16">
    <location>
        <begin position="3390"/>
        <end position="3487"/>
    </location>
</feature>
<feature type="region of interest" description="Disordered" evidence="12">
    <location>
        <begin position="1600"/>
        <end position="1705"/>
    </location>
</feature>
<protein>
    <recommendedName>
        <fullName evidence="20">DH domain-containing protein</fullName>
    </recommendedName>
</protein>
<feature type="compositionally biased region" description="Basic and acidic residues" evidence="12">
    <location>
        <begin position="2974"/>
        <end position="2995"/>
    </location>
</feature>
<dbReference type="FunFam" id="2.60.40.10:FF:001223">
    <property type="entry name" value="Sidekick cell adhesion molecule 1"/>
    <property type="match status" value="1"/>
</dbReference>
<dbReference type="Gene3D" id="1.20.900.10">
    <property type="entry name" value="Dbl homology (DH) domain"/>
    <property type="match status" value="1"/>
</dbReference>
<dbReference type="InterPro" id="IPR013783">
    <property type="entry name" value="Ig-like_fold"/>
</dbReference>
<dbReference type="InterPro" id="IPR011009">
    <property type="entry name" value="Kinase-like_dom_sf"/>
</dbReference>
<dbReference type="InterPro" id="IPR001849">
    <property type="entry name" value="PH_domain"/>
</dbReference>
<keyword evidence="5" id="KW-0547">Nucleotide-binding</keyword>
<evidence type="ECO:0000259" key="16">
    <source>
        <dbReference type="PROSITE" id="PS50835"/>
    </source>
</evidence>
<dbReference type="PROSITE" id="PS50003">
    <property type="entry name" value="PH_DOMAIN"/>
    <property type="match status" value="1"/>
</dbReference>
<feature type="domain" description="Ig-like" evidence="16">
    <location>
        <begin position="3888"/>
        <end position="3976"/>
    </location>
</feature>
<dbReference type="Proteomes" id="UP000075886">
    <property type="component" value="Unassembled WGS sequence"/>
</dbReference>
<dbReference type="InterPro" id="IPR011993">
    <property type="entry name" value="PH-like_dom_sf"/>
</dbReference>
<feature type="compositionally biased region" description="Basic and acidic residues" evidence="12">
    <location>
        <begin position="3045"/>
        <end position="3056"/>
    </location>
</feature>
<feature type="domain" description="Ig-like" evidence="16">
    <location>
        <begin position="2380"/>
        <end position="2470"/>
    </location>
</feature>
<dbReference type="FunFam" id="2.60.40.10:FF:000873">
    <property type="entry name" value="Muscle M-line assembly protein unc-89"/>
    <property type="match status" value="1"/>
</dbReference>
<dbReference type="Pfam" id="PF00041">
    <property type="entry name" value="fn3"/>
    <property type="match status" value="2"/>
</dbReference>
<organism evidence="18 19">
    <name type="scientific">Anopheles farauti</name>
    <dbReference type="NCBI Taxonomy" id="69004"/>
    <lineage>
        <taxon>Eukaryota</taxon>
        <taxon>Metazoa</taxon>
        <taxon>Ecdysozoa</taxon>
        <taxon>Arthropoda</taxon>
        <taxon>Hexapoda</taxon>
        <taxon>Insecta</taxon>
        <taxon>Pterygota</taxon>
        <taxon>Neoptera</taxon>
        <taxon>Endopterygota</taxon>
        <taxon>Diptera</taxon>
        <taxon>Nematocera</taxon>
        <taxon>Culicoidea</taxon>
        <taxon>Culicidae</taxon>
        <taxon>Anophelinae</taxon>
        <taxon>Anopheles</taxon>
    </lineage>
</organism>
<reference evidence="18" key="2">
    <citation type="submission" date="2020-05" db="UniProtKB">
        <authorList>
            <consortium name="EnsemblMetazoa"/>
        </authorList>
    </citation>
    <scope>IDENTIFICATION</scope>
    <source>
        <strain evidence="18">FAR1</strain>
    </source>
</reference>
<dbReference type="FunFam" id="1.20.900.10:FF:000033">
    <property type="entry name" value="Muscle M-line assembly protein unc-89-like Protein"/>
    <property type="match status" value="1"/>
</dbReference>
<evidence type="ECO:0000256" key="9">
    <source>
        <dbReference type="ARBA" id="ARBA00023319"/>
    </source>
</evidence>
<dbReference type="Gene3D" id="2.30.29.30">
    <property type="entry name" value="Pleckstrin-homology domain (PH domain)/Phosphotyrosine-binding domain (PTB)"/>
    <property type="match status" value="1"/>
</dbReference>
<dbReference type="FunFam" id="3.30.200.20:FF:000620">
    <property type="entry name" value="Putative unc-89"/>
    <property type="match status" value="1"/>
</dbReference>
<dbReference type="InterPro" id="IPR013098">
    <property type="entry name" value="Ig_I-set"/>
</dbReference>
<feature type="compositionally biased region" description="Low complexity" evidence="12">
    <location>
        <begin position="1243"/>
        <end position="1281"/>
    </location>
</feature>
<dbReference type="InterPro" id="IPR055251">
    <property type="entry name" value="SOS1_NGEF_PH"/>
</dbReference>
<dbReference type="STRING" id="69004.A0A182QK82"/>
<dbReference type="SMART" id="SM00060">
    <property type="entry name" value="FN3"/>
    <property type="match status" value="2"/>
</dbReference>
<dbReference type="InterPro" id="IPR000719">
    <property type="entry name" value="Prot_kinase_dom"/>
</dbReference>
<dbReference type="SUPFAM" id="SSF48065">
    <property type="entry name" value="DBL homology domain (DH-domain)"/>
    <property type="match status" value="1"/>
</dbReference>
<keyword evidence="9" id="KW-0393">Immunoglobulin domain</keyword>
<feature type="compositionally biased region" description="Basic and acidic residues" evidence="12">
    <location>
        <begin position="1453"/>
        <end position="1474"/>
    </location>
</feature>
<feature type="domain" description="Fibronectin type-III" evidence="17">
    <location>
        <begin position="5023"/>
        <end position="5117"/>
    </location>
</feature>
<feature type="domain" description="Protein kinase" evidence="15">
    <location>
        <begin position="4457"/>
        <end position="4711"/>
    </location>
</feature>
<feature type="compositionally biased region" description="Basic and acidic residues" evidence="12">
    <location>
        <begin position="1345"/>
        <end position="1354"/>
    </location>
</feature>
<dbReference type="FunFam" id="2.60.40.10:FF:000145">
    <property type="entry name" value="Myosin light chain kinase, smooth muscle"/>
    <property type="match status" value="2"/>
</dbReference>
<dbReference type="VEuPathDB" id="VectorBase:AFAF011929"/>
<dbReference type="SMART" id="SM00325">
    <property type="entry name" value="RhoGEF"/>
    <property type="match status" value="1"/>
</dbReference>
<feature type="compositionally biased region" description="Low complexity" evidence="12">
    <location>
        <begin position="1612"/>
        <end position="1625"/>
    </location>
</feature>
<dbReference type="Pfam" id="PF00621">
    <property type="entry name" value="RhoGEF"/>
    <property type="match status" value="1"/>
</dbReference>
<dbReference type="InterPro" id="IPR003598">
    <property type="entry name" value="Ig_sub2"/>
</dbReference>
<feature type="compositionally biased region" description="Basic and acidic residues" evidence="12">
    <location>
        <begin position="1481"/>
        <end position="1497"/>
    </location>
</feature>
<keyword evidence="7" id="KW-1015">Disulfide bond</keyword>
<dbReference type="GO" id="GO:0004672">
    <property type="term" value="F:protein kinase activity"/>
    <property type="evidence" value="ECO:0007669"/>
    <property type="project" value="InterPro"/>
</dbReference>
<dbReference type="FunFam" id="2.60.40.10:FF:000345">
    <property type="entry name" value="Muscle M-line assembly protein unc-89"/>
    <property type="match status" value="2"/>
</dbReference>
<reference evidence="19" key="1">
    <citation type="submission" date="2014-01" db="EMBL/GenBank/DDBJ databases">
        <title>The Genome Sequence of Anopheles farauti FAR1 (V2).</title>
        <authorList>
            <consortium name="The Broad Institute Genomics Platform"/>
            <person name="Neafsey D.E."/>
            <person name="Besansky N."/>
            <person name="Howell P."/>
            <person name="Walton C."/>
            <person name="Young S.K."/>
            <person name="Zeng Q."/>
            <person name="Gargeya S."/>
            <person name="Fitzgerald M."/>
            <person name="Haas B."/>
            <person name="Abouelleil A."/>
            <person name="Allen A.W."/>
            <person name="Alvarado L."/>
            <person name="Arachchi H.M."/>
            <person name="Berlin A.M."/>
            <person name="Chapman S.B."/>
            <person name="Gainer-Dewar J."/>
            <person name="Goldberg J."/>
            <person name="Griggs A."/>
            <person name="Gujja S."/>
            <person name="Hansen M."/>
            <person name="Howarth C."/>
            <person name="Imamovic A."/>
            <person name="Ireland A."/>
            <person name="Larimer J."/>
            <person name="McCowan C."/>
            <person name="Murphy C."/>
            <person name="Pearson M."/>
            <person name="Poon T.W."/>
            <person name="Priest M."/>
            <person name="Roberts A."/>
            <person name="Saif S."/>
            <person name="Shea T."/>
            <person name="Sisk P."/>
            <person name="Sykes S."/>
            <person name="Wortman J."/>
            <person name="Nusbaum C."/>
            <person name="Birren B."/>
        </authorList>
    </citation>
    <scope>NUCLEOTIDE SEQUENCE [LARGE SCALE GENOMIC DNA]</scope>
    <source>
        <strain evidence="19">FAR1</strain>
    </source>
</reference>
<dbReference type="FunFam" id="2.60.40.10:FF:000344">
    <property type="entry name" value="Muscle M-line assembly protein unc-89"/>
    <property type="match status" value="1"/>
</dbReference>
<evidence type="ECO:0000256" key="10">
    <source>
        <dbReference type="ARBA" id="ARBA00037833"/>
    </source>
</evidence>
<keyword evidence="11" id="KW-0175">Coiled coil</keyword>
<evidence type="ECO:0000259" key="13">
    <source>
        <dbReference type="PROSITE" id="PS50003"/>
    </source>
</evidence>
<dbReference type="Pfam" id="PF22697">
    <property type="entry name" value="SOS1_NGEF_PH"/>
    <property type="match status" value="1"/>
</dbReference>
<dbReference type="GO" id="GO:0008104">
    <property type="term" value="P:intracellular protein localization"/>
    <property type="evidence" value="ECO:0007669"/>
    <property type="project" value="UniProtKB-ARBA"/>
</dbReference>
<evidence type="ECO:0000259" key="14">
    <source>
        <dbReference type="PROSITE" id="PS50010"/>
    </source>
</evidence>
<dbReference type="SUPFAM" id="SSF50729">
    <property type="entry name" value="PH domain-like"/>
    <property type="match status" value="1"/>
</dbReference>
<dbReference type="FunFam" id="2.60.40.10:FF:000032">
    <property type="entry name" value="palladin isoform X1"/>
    <property type="match status" value="1"/>
</dbReference>
<dbReference type="InterPro" id="IPR007110">
    <property type="entry name" value="Ig-like_dom"/>
</dbReference>
<keyword evidence="6" id="KW-0067">ATP-binding</keyword>
<keyword evidence="4" id="KW-0677">Repeat</keyword>
<feature type="domain" description="Ig-like" evidence="16">
    <location>
        <begin position="3495"/>
        <end position="3585"/>
    </location>
</feature>
<evidence type="ECO:0000256" key="6">
    <source>
        <dbReference type="ARBA" id="ARBA00022840"/>
    </source>
</evidence>
<feature type="compositionally biased region" description="Gly residues" evidence="12">
    <location>
        <begin position="1666"/>
        <end position="1680"/>
    </location>
</feature>
<dbReference type="FunFam" id="2.60.40.10:FF:000796">
    <property type="entry name" value="Muscle M-line assembly protein unc-89"/>
    <property type="match status" value="1"/>
</dbReference>
<feature type="compositionally biased region" description="Basic and acidic residues" evidence="12">
    <location>
        <begin position="1056"/>
        <end position="1105"/>
    </location>
</feature>
<dbReference type="GO" id="GO:0005524">
    <property type="term" value="F:ATP binding"/>
    <property type="evidence" value="ECO:0007669"/>
    <property type="project" value="UniProtKB-KW"/>
</dbReference>
<feature type="domain" description="Ig-like" evidence="16">
    <location>
        <begin position="3990"/>
        <end position="4079"/>
    </location>
</feature>
<feature type="domain" description="Ig-like" evidence="16">
    <location>
        <begin position="2194"/>
        <end position="2281"/>
    </location>
</feature>
<dbReference type="PANTHER" id="PTHR47633:SF3">
    <property type="entry name" value="STRIATED MUSCLE PREFERENTIALLY EXPRESSED PROTEIN KINASE"/>
    <property type="match status" value="1"/>
</dbReference>
<feature type="domain" description="DH" evidence="14">
    <location>
        <begin position="152"/>
        <end position="332"/>
    </location>
</feature>
<dbReference type="FunFam" id="2.60.40.10:FF:000940">
    <property type="entry name" value="Muscle M-line assembly protein unc-89"/>
    <property type="match status" value="1"/>
</dbReference>
<feature type="compositionally biased region" description="Basic and acidic residues" evidence="12">
    <location>
        <begin position="3005"/>
        <end position="3020"/>
    </location>
</feature>
<feature type="domain" description="Protein kinase" evidence="15">
    <location>
        <begin position="5171"/>
        <end position="5426"/>
    </location>
</feature>
<evidence type="ECO:0008006" key="20">
    <source>
        <dbReference type="Google" id="ProtNLM"/>
    </source>
</evidence>
<dbReference type="FunFam" id="2.60.40.10:FF:000519">
    <property type="entry name" value="Muscle M-line assembly protein unc-89"/>
    <property type="match status" value="1"/>
</dbReference>
<feature type="region of interest" description="Disordered" evidence="12">
    <location>
        <begin position="1189"/>
        <end position="1529"/>
    </location>
</feature>
<keyword evidence="2" id="KW-0728">SH3 domain</keyword>
<dbReference type="Gene3D" id="1.10.510.10">
    <property type="entry name" value="Transferase(Phosphotransferase) domain 1"/>
    <property type="match status" value="2"/>
</dbReference>
<dbReference type="FunFam" id="2.30.29.30:FF:000519">
    <property type="entry name" value="Muscle M-line assembly protein unc-89-like Protein"/>
    <property type="match status" value="1"/>
</dbReference>
<feature type="coiled-coil region" evidence="11">
    <location>
        <begin position="1533"/>
        <end position="1576"/>
    </location>
</feature>
<feature type="region of interest" description="Disordered" evidence="12">
    <location>
        <begin position="568"/>
        <end position="603"/>
    </location>
</feature>
<accession>A0A182QK82</accession>
<dbReference type="GO" id="GO:0031430">
    <property type="term" value="C:M band"/>
    <property type="evidence" value="ECO:0007669"/>
    <property type="project" value="UniProtKB-SubCell"/>
</dbReference>
<evidence type="ECO:0000256" key="7">
    <source>
        <dbReference type="ARBA" id="ARBA00023157"/>
    </source>
</evidence>
<comment type="subcellular location">
    <subcellularLocation>
        <location evidence="10">Cytoplasm</location>
        <location evidence="10">Myofibril</location>
        <location evidence="10">Sarcomere</location>
        <location evidence="10">M line</location>
    </subcellularLocation>
</comment>
<dbReference type="SUPFAM" id="SSF48726">
    <property type="entry name" value="Immunoglobulin"/>
    <property type="match status" value="21"/>
</dbReference>
<feature type="domain" description="Ig-like" evidence="16">
    <location>
        <begin position="3592"/>
        <end position="3681"/>
    </location>
</feature>
<dbReference type="FunFam" id="2.60.40.10:FF:001665">
    <property type="entry name" value="Muscle M-line assembly protein unc-89-like Protein"/>
    <property type="match status" value="1"/>
</dbReference>
<keyword evidence="3" id="KW-0963">Cytoplasm</keyword>
<dbReference type="Gene3D" id="3.30.200.20">
    <property type="entry name" value="Phosphorylase Kinase, domain 1"/>
    <property type="match status" value="2"/>
</dbReference>
<feature type="region of interest" description="Disordered" evidence="12">
    <location>
        <begin position="803"/>
        <end position="827"/>
    </location>
</feature>
<dbReference type="Pfam" id="PF00069">
    <property type="entry name" value="Pkinase"/>
    <property type="match status" value="2"/>
</dbReference>
<feature type="compositionally biased region" description="Low complexity" evidence="12">
    <location>
        <begin position="1636"/>
        <end position="1651"/>
    </location>
</feature>
<feature type="compositionally biased region" description="Basic residues" evidence="12">
    <location>
        <begin position="75"/>
        <end position="95"/>
    </location>
</feature>
<dbReference type="FunFam" id="1.10.510.10:FF:000681">
    <property type="entry name" value="Muscle M-line assembly protein unc-89-like Protein"/>
    <property type="match status" value="1"/>
</dbReference>
<feature type="domain" description="Ig-like" evidence="16">
    <location>
        <begin position="4927"/>
        <end position="5011"/>
    </location>
</feature>
<dbReference type="FunFam" id="2.60.40.10:FF:001381">
    <property type="entry name" value="Uncharacterized protein, isoform C"/>
    <property type="match status" value="1"/>
</dbReference>
<dbReference type="GO" id="GO:0045214">
    <property type="term" value="P:sarcomere organization"/>
    <property type="evidence" value="ECO:0007669"/>
    <property type="project" value="UniProtKB-ARBA"/>
</dbReference>
<dbReference type="SUPFAM" id="SSF56112">
    <property type="entry name" value="Protein kinase-like (PK-like)"/>
    <property type="match status" value="2"/>
</dbReference>
<keyword evidence="8" id="KW-0514">Muscle protein</keyword>
<comment type="similarity">
    <text evidence="1">Belongs to the protein kinase superfamily. CAMK Ser/Thr protein kinase family.</text>
</comment>
<evidence type="ECO:0000259" key="17">
    <source>
        <dbReference type="PROSITE" id="PS50853"/>
    </source>
</evidence>
<name>A0A182QK82_9DIPT</name>
<dbReference type="FunFam" id="2.60.40.10:FF:000802">
    <property type="entry name" value="Muscle M-line assembly protein unc-89"/>
    <property type="match status" value="1"/>
</dbReference>
<dbReference type="GO" id="GO:0019899">
    <property type="term" value="F:enzyme binding"/>
    <property type="evidence" value="ECO:0007669"/>
    <property type="project" value="UniProtKB-ARBA"/>
</dbReference>
<dbReference type="FunFam" id="2.60.40.10:FF:001036">
    <property type="entry name" value="Muscle M-line assembly protein unc-89"/>
    <property type="match status" value="1"/>
</dbReference>
<dbReference type="Gene3D" id="2.60.40.10">
    <property type="entry name" value="Immunoglobulins"/>
    <property type="match status" value="23"/>
</dbReference>
<dbReference type="InterPro" id="IPR036179">
    <property type="entry name" value="Ig-like_dom_sf"/>
</dbReference>
<dbReference type="EMBL" id="AXCN02000940">
    <property type="status" value="NOT_ANNOTATED_CDS"/>
    <property type="molecule type" value="Genomic_DNA"/>
</dbReference>
<feature type="domain" description="Ig-like" evidence="16">
    <location>
        <begin position="3193"/>
        <end position="3290"/>
    </location>
</feature>
<evidence type="ECO:0000256" key="8">
    <source>
        <dbReference type="ARBA" id="ARBA00023179"/>
    </source>
</evidence>
<dbReference type="SMART" id="SM00233">
    <property type="entry name" value="PH"/>
    <property type="match status" value="1"/>
</dbReference>
<feature type="region of interest" description="Disordered" evidence="12">
    <location>
        <begin position="2974"/>
        <end position="3092"/>
    </location>
</feature>
<feature type="region of interest" description="Disordered" evidence="12">
    <location>
        <begin position="1846"/>
        <end position="1871"/>
    </location>
</feature>
<dbReference type="SMART" id="SM00409">
    <property type="entry name" value="IG"/>
    <property type="match status" value="21"/>
</dbReference>
<feature type="domain" description="Ig-like" evidence="16">
    <location>
        <begin position="3094"/>
        <end position="3183"/>
    </location>
</feature>
<dbReference type="PROSITE" id="PS50010">
    <property type="entry name" value="DH_2"/>
    <property type="match status" value="1"/>
</dbReference>
<proteinExistence type="inferred from homology"/>
<feature type="domain" description="Ig-like" evidence="16">
    <location>
        <begin position="2570"/>
        <end position="2661"/>
    </location>
</feature>
<feature type="domain" description="Ig-like" evidence="16">
    <location>
        <begin position="3690"/>
        <end position="3778"/>
    </location>
</feature>
<dbReference type="FunFam" id="2.60.40.10:FF:000107">
    <property type="entry name" value="Myosin, light chain kinase a"/>
    <property type="match status" value="1"/>
</dbReference>
<dbReference type="InterPro" id="IPR036116">
    <property type="entry name" value="FN3_sf"/>
</dbReference>
<feature type="compositionally biased region" description="Low complexity" evidence="12">
    <location>
        <begin position="1368"/>
        <end position="1391"/>
    </location>
</feature>
<dbReference type="PROSITE" id="PS50835">
    <property type="entry name" value="IG_LIKE"/>
    <property type="match status" value="14"/>
</dbReference>
<dbReference type="CDD" id="cd00160">
    <property type="entry name" value="RhoGEF"/>
    <property type="match status" value="1"/>
</dbReference>
<feature type="region of interest" description="Disordered" evidence="12">
    <location>
        <begin position="54"/>
        <end position="109"/>
    </location>
</feature>
<feature type="compositionally biased region" description="Pro residues" evidence="12">
    <location>
        <begin position="1690"/>
        <end position="1705"/>
    </location>
</feature>
<feature type="compositionally biased region" description="Basic and acidic residues" evidence="12">
    <location>
        <begin position="1401"/>
        <end position="1416"/>
    </location>
</feature>
<feature type="region of interest" description="Disordered" evidence="12">
    <location>
        <begin position="992"/>
        <end position="1145"/>
    </location>
</feature>
<evidence type="ECO:0000313" key="19">
    <source>
        <dbReference type="Proteomes" id="UP000075886"/>
    </source>
</evidence>
<feature type="domain" description="PH" evidence="13">
    <location>
        <begin position="344"/>
        <end position="449"/>
    </location>
</feature>
<sequence length="5492" mass="616436">MNVDHDGVDDDRMYDILVVNKNYDAEGPDSISVRIGDLVEVLDMGDSAVNAAKKPKLDPQMNVVQSEDRLDSSASRHKLAVKPKKNHQSSSHRRSVSPQPPAYQPKPNEKWKVRIFDGDDNAKAGWIPVSVLDIMHTEQAVFGEKSNDAAYRREAVVRELVETEEEFAKDLQQVVDNYLKYIDNKDNKVPRVVRDHKDDIFNNFKQIADFHNTVLIEGVKYYANNPKMMGKTFLRLERDFDKHVKYCRDAPVAQEFLASNDAIRDFFMELSAKIDDDKSLTEHLKLPIQRINDYKLLFKELLKYSTALGENVLDIQKALELMLSVPSRAANNKFLESIEGFRGNLQKLGRVLAHEYFGVRDRENKIKERYLFLFKSRILITKVKRLSDDRSIFILKDIVRLPDCELREIDTRAFELVPKAKAAGELVHLIAYSEEAKQRWIYEISEYANNAVALQEHTNDDLRLDPTQTNIDDSIIKLPQRIEAHKTDENIKPSDIADSYVVFKHKTSRDESHQALQKIQYLQQQQQQHLPQQMELGTEEEEKSASVQERLAAFEVKKSAKKIDLTHTKQESVTVTSDSTTSASASASVQQEHHESVRSVAVKRQQEVQLESVTKSSKVVQSESKSVSVSSSTSSSSSSVHQESVAAAETTAETHQTQQQILEQQNKIKQIESKYAALKQKQLEQKSDIVDAKFQIVESKFAALKQKQELLLQEQQVQQTTTTSTVTQQQQQQHQTAVQQVEAVSKIQQIESKYAAQKHEESVSKIQQIESKYAARKSSLSGASGEEVVKQIESKQAAAVAVAEEKQQQKTAPVEQKEQKEPLSKLQQLESKYNAHIQQAKELVKESAEAALAEVAETKPNAPDTPQTESLSKIQQIESKYAALKARQQQQLQEIKAVEVTAVESVATVTESQSEQQTTEEPQSKIAQIEAKYAFKRQQSLTDSKLPVPMKKETEQVQQTEVKVVKETKVEQVKTSDIKQSEALAKKAALTKSVDVVKAQEPVKAEEPPVVKTPEPKKKIPEPIKLTEQPAKTASDKGPDSPKKSKRPKSPKSPSPKKETAVPFKAADKPKEDAAKKAPESPKVPLEDTKKTESNGKSAKVEPIKPQEPATTVKPTEAAKQAQQMKAAEPAKVSKPAEQVKPVEQVKAAEPAAKAAEPAKPAVLAKSAVPVKPVVETKATVPAKAVVETKAAESTKPTVETKAAESAKPVVPTKTAEPAKPVVPTKTAEPAKPTVETKAAESAKPVVPTKAAEPAKVAEVPKPVVPAKPAEPAKPVASVKPTEPSKPTESLKPIEPVTPANSVKKPIESVAKVVEQPKATEPAKKHEPTKVEQPKTSTTPAKAPEPVKKPEVSKVTELVKAPEPSKPSKPAETPKPVQEPAKPQEAAAPKQAVPPPQKAPEPVKTEEPPRRPDSPKSTKKASSPKKTSPPPKVTEPKKAPEPAKMPEPVKVPEPAKKLAEPAPKPSEKKTDDSVKVQQQKTETKTAQKASESVRKVETVATRKGRATPSAISDEPEESVEGAVEQKSREEALNRKLEEIYAREKAALAEAKRVRELEEQEIRRKFEQRSIREIQQINETASEFLQQIAATRNLVQSVLETSTEPRVPQITKAAASAASGSESNNSQTTSGSGQDTGSNQSSGQESGGQDNQAGGGADSSEQQGADQGSGNGGNGSNSGNGDGRDEKKRTPPPLQLPTFFDPPPPPVYQATIEVFIKKERPPPPPPPKITRKLVVNTDELERKTQAFFDGEINEPDPDFSIAAAHRKLKGIKNICKKADETVLYAEDTIVKAEQGEFDSIVIPEQEEDKRPREPVYEYQYTVEDPVTGARVCTADPNVVLIEKERRMEDQHGSRYSSSRFSSRRSHTTEVQEKELAVLETRHESKMSTTNTKKLRVPTNIRPHFVKPIRGLNVEPGENAKFTVQVDELSNMQWLKDNKPLDDRLADRVITKENDDLSYSLEIQHCSETDSGIYTARAINGTESASCTAQLIVETLTPEQRKAMSESNSPVFSIQLKDTEVIEKTYLTFMVKVKGDPSPKVRFCKEDKEILDTDKRIKINRDHADTGYYELIIPEVHKGDCGVYSCTAWNKFGTTKTEAQLLVADQLDLFSELDHLDDKTKFVWKKNGVAFDPEERFKVLMADDSDSLALVFQHVKPEDAGLYTCVAATSSGNIQCSAELTVQGQVNQLIQEPSKPHLEVESKEALARIGGKALLEMKVKGYPKPEIVWRHEGTIIEPGGRYKFLYEDAESVSLVIKDVQPSDAGAYSIVAQNELGEDSTFINLVVKTPPTITKPHDMAAMVNEQYKMSIEVNAVPAATVRFFRNGKEIREDDRIKFLTAENYYIIKFNHTVLEDAGNYSIIAMNEISQASEFWEFTINSPPRTTLHLQEETVVNEKEDIELVVKAESNPAPIVRWYKDGKEVVADGKRIIILAEDGRYVLKIHAANRDDTALYTADIINDFGTVTEKSQVSVNTKSKVREQLTAITCKEGETNVVLEVKADGYPRPKVQWYIDDVEITESRNEYKFQEDGLYYQLVLKDVKAEMQGVYKAKFTNEHGSDETSAKTTVQCSPKVRKPLVDTDVDENTTLTLEVEIYAEPVPEVTWFKNGQPIQTDARLTIKRDSQRIENYTLSLTMVRGADSGDYEVRAVNSMGTATTKGRVVVQTAYVEEQGDGEPPRVIEEEALVTETVAFEVEETILQIQEPPEQLQQQIVQEPEEEEPIVIPEMKAEVTLVEEIVTEVTIAAPEAAAPIAVPEQVPEVAEDVPPPAKKKQPEVGPISAHEGNTSQSKAIVASPGENAEAHRMISECMKIGQHGETIMVSVCTEESHAAIVTGPEESHSIHQMRATTVIFEEDSGSPIEVMQRIVYPNKPHASALHVEEIDTITFTSPEQKRQYQSQLSAADANTATRTVIEEVESDSEATVKGKLSRGVSITSASEDELLLSRQSSHVESDHPKPTNAVLEENGLFEKQKVSEEAFDSSKSKPNVEDVPDSPRKGVLLQTGDAEEKSFKKSVEKKVSFEDELPQQGKKLEEQELIGNESDEPEPVREESVEKRSTAQQALVKEPIVDGTVDESAQKAVAKDPQEAARPEASPEILKTDIADVTTFDSLPLIWTVEADGIPRPEVSWYHNDELVKSSDRIRITDSGTSYKIENRDVKEADAGEWKAVVKNRIGEKSLPAKLTVIPCMEYRRPKFLKGLQNISVHKNEPVSLSVTLTSDPEPEFAWLQNGVEVKADDFIQMKTEIKELEYNLKEITYTLHIGQARHYDTGDYTFRAKNKYDTSESNGRLDVLLKPEIENFHDTTVLPFTQGVFQVLVKANPKPKVTWTKDGLNLCNNDNCDVIADIEKEVYTLVIESCALAEHGTYTVTASNAQGETVATAKLNVHTEKPKFTKEPDNLTVHDWADVYNKVLVQGVPRPAIQWLHNGTPLDTQQIDEESQEPKIKIVTSGDTEVTSELFITHFGPELQGEYSCLATSIGGETEAKFSIQVKNEQPVFGKGLERSLDLEEDDRLELRCIVDGSPLPKMTWFKDSNEIKADDHVKITYGHDGICRLVIDNCLPGDSGCYKLVLSNKSGDVTTQCGVAVTPKQKPPVFVRLLQDHKLTVGDTLHMEAEIAGFPMPEVRWFKDGLPLRQTRGINFINQPDGLIGFIIDRVTAEDGGIYTCEVKNKNGEAKSASVTEIVPKGKKPQFVSELMNVSIVEGFPVKLGVKVIGYPQPSIKWTHNGTLVSGDRYKITEEAEGYVTLALDKTTGTDCGEYQAVATNEHGETISAATVTVLPTTDPSLPEEPPSFLGGLRDITADEGKELTFSARFAGNPAPEVIWTKDGEPLQPTGRVSVTCDGKSVGLTISPAEMSDSGEYACLMANPLGETETRASAIVRKVFQKPNFVYPFSDLQQLPGLEAKFPAKLVGVPRPEVQWYKNETPIYPGDRYKMKYEGDCCCLYIKECEPEDTGLYSCTATNREGSSTIEAKLDVVTRIEKRDEPTPPSFMKKITDLTLLDGMKAKFTACVDGLPMPTVEWIRDGRRLVPSEKYRIETEKNGLARLIVDDVQEEDLGRYSCKAINNLGEAICHANLKFEPMDFRPRRRYVKGKGKDLLHTPPYPLTEKPIISKLSDRRLTLSWRPSMTTVPRYPVTYQLEMIELPDGEWHTTRSGIRGCSCEVRNLEPFREYKFRIRVENLYGVSDPSPYVQTHRQKLEPEPPVFYPYLGPGRDFRPDTSSFYPRDFDVERPGHRHQAQAPEFLRQEHPVQYGTKNHNVSLFWFVYGYPKPTMTYYFNYQIIEAGGRYSFSYTRNGQATLFINRMTDRDVGVYEAVATNEHGTVRQRVCLELGEYPRFLQRPEEVFIMGRRSGRVEAKITGVPFPDIKWYKDWQPIHESSRIKMIFYEPDTCVLLLTDAIKKDEGLYSISARNAIGSISSSVTVHVEDNEEDYVYNAHHRTPYVRARNKVYQDFYDLGDEIGRGTQGITYHATDRSNGRNFAAKIMYGSPDLRPFMFNEVDIMNILNHRKLIRLHDAYDINRSITLVLELASGGELVRDNLLKYDYYTERQIAIYVYQVLLGLEHMHTRGIAHMGLTIKDLLIAHPGSDNLKICDFGLARRIEDDKLYTLDYGMPEFIAPEVINRCGVGLGQDMWCVGIITYILLGGVSPFLGRNDRETLTRIKDGKWTFVGSVWENISTEARDFITRLLVYEEKHRMTIRDALNHSWFDVIYRRSFDEYQIGTDRLRSYYYHYRDWYTNASCRTWYRRRPLMSCFDHPSRMVYPPGIIFTPEGTPPPMQVDDIPHKRKKWEEYVSKDNHPDYETASFKSESHYQYGPDTYLLQLRDTTFPCRLREYMKIAKHRSPSLVSDSNYDGSLPIIRERRRFTDVMDEEIDDERRSRITRYGTDDSITVTRRLRNEVGTRLGSYAEAEALIECKREGQPPFFREKPQTIAIREGEPNQIICYAVGDPKPSVTWFRNDMVITDTNRIKVLDDVDGRSVIQFHPATHNDVGVYKAVASNRIAKTVARCRVVIAVIPDAPDAPDAVAVSDTEVLLRWKQPRSDGNSQVICYSLEQKEHGKVDWVDVASNIDHEFFLVHDLRPNVGYQFRLAAYNRIGWSDRGLPTRTITTLDPGAPKIQITRAMKHLQQLTESGQQVGPEERTGRLDYSYEKTPLKWSIEGNYSEKYTFMSEMSRGRFSIVVKGLEKATDKIVVAKIFELGDERAAEAVEREFDVLRTLRHERIAALLAAFRPKNTSIAALVMEKLQGADVLTYLSSRSEYSEQIVATIINQVLDGLQYLHWRGICHLDLQPDNIVMASVRQVNIKLVDFGSAQYVSKLGTNVTRSGWFDFMPPEVLNDEPCLPQTDIWTVGCLTYLFLSATSPFRGQDEAETRANISFVRYRFENLFKEVTAEATRFLMLIFKRAPNKRPTVEECFDHRWLVHTDFMTKKRERAIFPGNRLKQISEEYHTMKTNEATKSETISSFGGQSPRQLLRSNSIQEELLTTF</sequence>
<evidence type="ECO:0000256" key="5">
    <source>
        <dbReference type="ARBA" id="ARBA00022741"/>
    </source>
</evidence>
<feature type="compositionally biased region" description="Basic and acidic residues" evidence="12">
    <location>
        <begin position="1034"/>
        <end position="1043"/>
    </location>
</feature>
<evidence type="ECO:0000313" key="18">
    <source>
        <dbReference type="EnsemblMetazoa" id="AFAF011929-PA"/>
    </source>
</evidence>
<feature type="domain" description="Ig-like" evidence="16">
    <location>
        <begin position="2073"/>
        <end position="2179"/>
    </location>
</feature>
<feature type="region of interest" description="Disordered" evidence="12">
    <location>
        <begin position="2761"/>
        <end position="2789"/>
    </location>
</feature>
<dbReference type="Pfam" id="PF07679">
    <property type="entry name" value="I-set"/>
    <property type="match status" value="21"/>
</dbReference>
<dbReference type="CDD" id="cd00063">
    <property type="entry name" value="FN3"/>
    <property type="match status" value="2"/>
</dbReference>
<dbReference type="InterPro" id="IPR003599">
    <property type="entry name" value="Ig_sub"/>
</dbReference>
<dbReference type="FunFam" id="1.10.510.10:FF:000803">
    <property type="entry name" value="Muscle M-line assembly protein unc-89"/>
    <property type="match status" value="1"/>
</dbReference>
<feature type="compositionally biased region" description="Basic and acidic residues" evidence="12">
    <location>
        <begin position="1321"/>
        <end position="1333"/>
    </location>
</feature>
<evidence type="ECO:0000256" key="4">
    <source>
        <dbReference type="ARBA" id="ARBA00022737"/>
    </source>
</evidence>
<feature type="compositionally biased region" description="Basic and acidic residues" evidence="12">
    <location>
        <begin position="3080"/>
        <end position="3089"/>
    </location>
</feature>
<dbReference type="CDD" id="cd13325">
    <property type="entry name" value="PH_unc89"/>
    <property type="match status" value="1"/>
</dbReference>
<feature type="domain" description="Fibronectin type-III" evidence="17">
    <location>
        <begin position="4103"/>
        <end position="4203"/>
    </location>
</feature>
<evidence type="ECO:0000256" key="11">
    <source>
        <dbReference type="SAM" id="Coils"/>
    </source>
</evidence>
<dbReference type="InterPro" id="IPR035899">
    <property type="entry name" value="DBL_dom_sf"/>
</dbReference>
<dbReference type="EnsemblMetazoa" id="AFAF011929-RA">
    <property type="protein sequence ID" value="AFAF011929-PA"/>
    <property type="gene ID" value="AFAF011929"/>
</dbReference>
<dbReference type="PANTHER" id="PTHR47633">
    <property type="entry name" value="IMMUNOGLOBULIN"/>
    <property type="match status" value="1"/>
</dbReference>